<name>A0ABD5SLP9_9EURY</name>
<keyword evidence="3" id="KW-1185">Reference proteome</keyword>
<dbReference type="RefSeq" id="WP_273738551.1">
    <property type="nucleotide sequence ID" value="NZ_JAQIVI010000149.1"/>
</dbReference>
<dbReference type="AlphaFoldDB" id="A0ABD5SLP9"/>
<evidence type="ECO:0000313" key="2">
    <source>
        <dbReference type="EMBL" id="MFC6765449.1"/>
    </source>
</evidence>
<sequence length="97" mass="11123">MAVKIAVSTDNPPNARAPRGSGSRSLGDEWSIWVTHFSDGTMQAYAYRSRGVVDNDREEKTLEQERLYTDGDRVVFRRVHFHLEDVVDVLEEREIEG</sequence>
<accession>A0ABD5SLP9</accession>
<comment type="caution">
    <text evidence="2">The sequence shown here is derived from an EMBL/GenBank/DDBJ whole genome shotgun (WGS) entry which is preliminary data.</text>
</comment>
<protein>
    <submittedName>
        <fullName evidence="2">Uncharacterized protein</fullName>
    </submittedName>
</protein>
<organism evidence="2 3">
    <name type="scientific">Natrinema soli</name>
    <dbReference type="NCBI Taxonomy" id="1930624"/>
    <lineage>
        <taxon>Archaea</taxon>
        <taxon>Methanobacteriati</taxon>
        <taxon>Methanobacteriota</taxon>
        <taxon>Stenosarchaea group</taxon>
        <taxon>Halobacteria</taxon>
        <taxon>Halobacteriales</taxon>
        <taxon>Natrialbaceae</taxon>
        <taxon>Natrinema</taxon>
    </lineage>
</organism>
<gene>
    <name evidence="2" type="ORF">ACFQE6_10760</name>
</gene>
<evidence type="ECO:0000256" key="1">
    <source>
        <dbReference type="SAM" id="MobiDB-lite"/>
    </source>
</evidence>
<evidence type="ECO:0000313" key="3">
    <source>
        <dbReference type="Proteomes" id="UP001596383"/>
    </source>
</evidence>
<dbReference type="EMBL" id="JBHSWV010000149">
    <property type="protein sequence ID" value="MFC6765449.1"/>
    <property type="molecule type" value="Genomic_DNA"/>
</dbReference>
<feature type="region of interest" description="Disordered" evidence="1">
    <location>
        <begin position="1"/>
        <end position="26"/>
    </location>
</feature>
<proteinExistence type="predicted"/>
<reference evidence="2 3" key="1">
    <citation type="journal article" date="2019" name="Int. J. Syst. Evol. Microbiol.">
        <title>The Global Catalogue of Microorganisms (GCM) 10K type strain sequencing project: providing services to taxonomists for standard genome sequencing and annotation.</title>
        <authorList>
            <consortium name="The Broad Institute Genomics Platform"/>
            <consortium name="The Broad Institute Genome Sequencing Center for Infectious Disease"/>
            <person name="Wu L."/>
            <person name="Ma J."/>
        </authorList>
    </citation>
    <scope>NUCLEOTIDE SEQUENCE [LARGE SCALE GENOMIC DNA]</scope>
    <source>
        <strain evidence="2 3">LMG 29247</strain>
    </source>
</reference>
<dbReference type="Proteomes" id="UP001596383">
    <property type="component" value="Unassembled WGS sequence"/>
</dbReference>